<dbReference type="AlphaFoldDB" id="X1STT9"/>
<evidence type="ECO:0008006" key="2">
    <source>
        <dbReference type="Google" id="ProtNLM"/>
    </source>
</evidence>
<sequence length="94" mass="9388">MALAGSNLFGTDRGAVEARAATVIVAKDGSGDTDDIQEGLNMLPPGGGICAVKEGTFVIKSPITFPFANCTLSGSGSATVISTTGNMTGIHIQS</sequence>
<dbReference type="Gene3D" id="2.160.20.10">
    <property type="entry name" value="Single-stranded right-handed beta-helix, Pectin lyase-like"/>
    <property type="match status" value="1"/>
</dbReference>
<proteinExistence type="predicted"/>
<dbReference type="InterPro" id="IPR012334">
    <property type="entry name" value="Pectin_lyas_fold"/>
</dbReference>
<reference evidence="1" key="1">
    <citation type="journal article" date="2014" name="Front. Microbiol.">
        <title>High frequency of phylogenetically diverse reductive dehalogenase-homologous genes in deep subseafloor sedimentary metagenomes.</title>
        <authorList>
            <person name="Kawai M."/>
            <person name="Futagami T."/>
            <person name="Toyoda A."/>
            <person name="Takaki Y."/>
            <person name="Nishi S."/>
            <person name="Hori S."/>
            <person name="Arai W."/>
            <person name="Tsubouchi T."/>
            <person name="Morono Y."/>
            <person name="Uchiyama I."/>
            <person name="Ito T."/>
            <person name="Fujiyama A."/>
            <person name="Inagaki F."/>
            <person name="Takami H."/>
        </authorList>
    </citation>
    <scope>NUCLEOTIDE SEQUENCE</scope>
    <source>
        <strain evidence="1">Expedition CK06-06</strain>
    </source>
</reference>
<evidence type="ECO:0000313" key="1">
    <source>
        <dbReference type="EMBL" id="GAI82531.1"/>
    </source>
</evidence>
<gene>
    <name evidence="1" type="ORF">S12H4_24892</name>
</gene>
<organism evidence="1">
    <name type="scientific">marine sediment metagenome</name>
    <dbReference type="NCBI Taxonomy" id="412755"/>
    <lineage>
        <taxon>unclassified sequences</taxon>
        <taxon>metagenomes</taxon>
        <taxon>ecological metagenomes</taxon>
    </lineage>
</organism>
<accession>X1STT9</accession>
<dbReference type="SUPFAM" id="SSF51126">
    <property type="entry name" value="Pectin lyase-like"/>
    <property type="match status" value="1"/>
</dbReference>
<protein>
    <recommendedName>
        <fullName evidence="2">Pectate lyase superfamily protein domain-containing protein</fullName>
    </recommendedName>
</protein>
<dbReference type="EMBL" id="BARW01013683">
    <property type="protein sequence ID" value="GAI82531.1"/>
    <property type="molecule type" value="Genomic_DNA"/>
</dbReference>
<name>X1STT9_9ZZZZ</name>
<comment type="caution">
    <text evidence="1">The sequence shown here is derived from an EMBL/GenBank/DDBJ whole genome shotgun (WGS) entry which is preliminary data.</text>
</comment>
<dbReference type="InterPro" id="IPR011050">
    <property type="entry name" value="Pectin_lyase_fold/virulence"/>
</dbReference>
<feature type="non-terminal residue" evidence="1">
    <location>
        <position position="94"/>
    </location>
</feature>